<name>A0A495RE28_9GAMM</name>
<evidence type="ECO:0000259" key="5">
    <source>
        <dbReference type="PROSITE" id="PS50931"/>
    </source>
</evidence>
<dbReference type="PANTHER" id="PTHR30419:SF7">
    <property type="entry name" value="HTH-TYPE TRANSCRIPTIONAL REGULATOR TDCA"/>
    <property type="match status" value="1"/>
</dbReference>
<dbReference type="InterPro" id="IPR050950">
    <property type="entry name" value="HTH-type_LysR_regulators"/>
</dbReference>
<dbReference type="Pfam" id="PF00126">
    <property type="entry name" value="HTH_1"/>
    <property type="match status" value="1"/>
</dbReference>
<dbReference type="PROSITE" id="PS50931">
    <property type="entry name" value="HTH_LYSR"/>
    <property type="match status" value="1"/>
</dbReference>
<dbReference type="PRINTS" id="PR00039">
    <property type="entry name" value="HTHLYSR"/>
</dbReference>
<dbReference type="SUPFAM" id="SSF46785">
    <property type="entry name" value="Winged helix' DNA-binding domain"/>
    <property type="match status" value="1"/>
</dbReference>
<dbReference type="RefSeq" id="WP_121144830.1">
    <property type="nucleotide sequence ID" value="NZ_RBWY01000002.1"/>
</dbReference>
<comment type="similarity">
    <text evidence="1">Belongs to the LysR transcriptional regulatory family.</text>
</comment>
<dbReference type="EMBL" id="RBWY01000002">
    <property type="protein sequence ID" value="RKS85733.1"/>
    <property type="molecule type" value="Genomic_DNA"/>
</dbReference>
<dbReference type="InterPro" id="IPR000847">
    <property type="entry name" value="LysR_HTH_N"/>
</dbReference>
<evidence type="ECO:0000256" key="4">
    <source>
        <dbReference type="ARBA" id="ARBA00023163"/>
    </source>
</evidence>
<keyword evidence="4" id="KW-0804">Transcription</keyword>
<comment type="caution">
    <text evidence="6">The sequence shown here is derived from an EMBL/GenBank/DDBJ whole genome shotgun (WGS) entry which is preliminary data.</text>
</comment>
<dbReference type="InterPro" id="IPR005119">
    <property type="entry name" value="LysR_subst-bd"/>
</dbReference>
<dbReference type="InterPro" id="IPR036388">
    <property type="entry name" value="WH-like_DNA-bd_sf"/>
</dbReference>
<feature type="domain" description="HTH lysR-type" evidence="5">
    <location>
        <begin position="5"/>
        <end position="62"/>
    </location>
</feature>
<sequence length="309" mass="35082">MKYLPKINQLKVFQAVIKYGSIRAASRALNQSQPALTRSLKELEASLGATLIIRGIRGIELTEAGRLFAVRMEIILRELQKATEELQYVNEQAESNLRIGCSSLILLTIYPKILAEFKKYHPKASLLLKEGQLSSLMPELRENKLDFAIGSVSENIPLFDFIEEPLFKASFTILCRKGHKLEHCTHLEQLKDANWLVPATDMGYYQQLQQFLDNSHTQLASTPLSTDSVICGLNLVLNSDYLIIIAKSMSKPLMLGEHFAEIILTTSLPCATYSLIYPRNIPLTLTANRMIKILRWHCQKTNWNKVYQS</sequence>
<evidence type="ECO:0000256" key="3">
    <source>
        <dbReference type="ARBA" id="ARBA00023125"/>
    </source>
</evidence>
<dbReference type="GO" id="GO:0003700">
    <property type="term" value="F:DNA-binding transcription factor activity"/>
    <property type="evidence" value="ECO:0007669"/>
    <property type="project" value="InterPro"/>
</dbReference>
<dbReference type="OrthoDB" id="6621862at2"/>
<dbReference type="SUPFAM" id="SSF53850">
    <property type="entry name" value="Periplasmic binding protein-like II"/>
    <property type="match status" value="1"/>
</dbReference>
<evidence type="ECO:0000313" key="6">
    <source>
        <dbReference type="EMBL" id="RKS85733.1"/>
    </source>
</evidence>
<evidence type="ECO:0000256" key="1">
    <source>
        <dbReference type="ARBA" id="ARBA00009437"/>
    </source>
</evidence>
<keyword evidence="3" id="KW-0238">DNA-binding</keyword>
<organism evidence="6 7">
    <name type="scientific">Orbus hercynius</name>
    <dbReference type="NCBI Taxonomy" id="593135"/>
    <lineage>
        <taxon>Bacteria</taxon>
        <taxon>Pseudomonadati</taxon>
        <taxon>Pseudomonadota</taxon>
        <taxon>Gammaproteobacteria</taxon>
        <taxon>Orbales</taxon>
        <taxon>Orbaceae</taxon>
        <taxon>Orbus</taxon>
    </lineage>
</organism>
<dbReference type="GO" id="GO:0005829">
    <property type="term" value="C:cytosol"/>
    <property type="evidence" value="ECO:0007669"/>
    <property type="project" value="TreeGrafter"/>
</dbReference>
<dbReference type="InterPro" id="IPR036390">
    <property type="entry name" value="WH_DNA-bd_sf"/>
</dbReference>
<dbReference type="Pfam" id="PF03466">
    <property type="entry name" value="LysR_substrate"/>
    <property type="match status" value="1"/>
</dbReference>
<evidence type="ECO:0000256" key="2">
    <source>
        <dbReference type="ARBA" id="ARBA00023015"/>
    </source>
</evidence>
<keyword evidence="7" id="KW-1185">Reference proteome</keyword>
<dbReference type="AlphaFoldDB" id="A0A495RE28"/>
<dbReference type="GO" id="GO:0003677">
    <property type="term" value="F:DNA binding"/>
    <property type="evidence" value="ECO:0007669"/>
    <property type="project" value="UniProtKB-KW"/>
</dbReference>
<protein>
    <submittedName>
        <fullName evidence="6">LysR family tdc operon transcriptional activator</fullName>
    </submittedName>
</protein>
<reference evidence="6 7" key="1">
    <citation type="submission" date="2018-10" db="EMBL/GenBank/DDBJ databases">
        <title>Genomic Encyclopedia of Type Strains, Phase IV (KMG-IV): sequencing the most valuable type-strain genomes for metagenomic binning, comparative biology and taxonomic classification.</title>
        <authorList>
            <person name="Goeker M."/>
        </authorList>
    </citation>
    <scope>NUCLEOTIDE SEQUENCE [LARGE SCALE GENOMIC DNA]</scope>
    <source>
        <strain evidence="6 7">DSM 22228</strain>
    </source>
</reference>
<gene>
    <name evidence="6" type="ORF">DES39_1144</name>
</gene>
<accession>A0A495RE28</accession>
<dbReference type="Gene3D" id="3.40.190.10">
    <property type="entry name" value="Periplasmic binding protein-like II"/>
    <property type="match status" value="2"/>
</dbReference>
<dbReference type="PANTHER" id="PTHR30419">
    <property type="entry name" value="HTH-TYPE TRANSCRIPTIONAL REGULATOR YBHD"/>
    <property type="match status" value="1"/>
</dbReference>
<keyword evidence="2" id="KW-0805">Transcription regulation</keyword>
<dbReference type="FunFam" id="1.10.10.10:FF:000001">
    <property type="entry name" value="LysR family transcriptional regulator"/>
    <property type="match status" value="1"/>
</dbReference>
<evidence type="ECO:0000313" key="7">
    <source>
        <dbReference type="Proteomes" id="UP000278542"/>
    </source>
</evidence>
<dbReference type="Proteomes" id="UP000278542">
    <property type="component" value="Unassembled WGS sequence"/>
</dbReference>
<dbReference type="Gene3D" id="1.10.10.10">
    <property type="entry name" value="Winged helix-like DNA-binding domain superfamily/Winged helix DNA-binding domain"/>
    <property type="match status" value="1"/>
</dbReference>
<proteinExistence type="inferred from homology"/>